<comment type="catalytic activity">
    <reaction evidence="11">
        <text>a monoacylglycerol + H2O = glycerol + a fatty acid + H(+)</text>
        <dbReference type="Rhea" id="RHEA:15245"/>
        <dbReference type="ChEBI" id="CHEBI:15377"/>
        <dbReference type="ChEBI" id="CHEBI:15378"/>
        <dbReference type="ChEBI" id="CHEBI:17408"/>
        <dbReference type="ChEBI" id="CHEBI:17754"/>
        <dbReference type="ChEBI" id="CHEBI:28868"/>
    </reaction>
</comment>
<gene>
    <name evidence="12" type="ORF">MYAM1_000009</name>
</gene>
<reference evidence="12 13" key="1">
    <citation type="submission" date="2023-03" db="EMBL/GenBank/DDBJ databases">
        <title>Mating type loci evolution in Malassezia.</title>
        <authorList>
            <person name="Coelho M.A."/>
        </authorList>
    </citation>
    <scope>NUCLEOTIDE SEQUENCE [LARGE SCALE GENOMIC DNA]</scope>
    <source>
        <strain evidence="12 13">CBS 9725</strain>
    </source>
</reference>
<organism evidence="12 13">
    <name type="scientific">Malassezia yamatoensis</name>
    <dbReference type="NCBI Taxonomy" id="253288"/>
    <lineage>
        <taxon>Eukaryota</taxon>
        <taxon>Fungi</taxon>
        <taxon>Dikarya</taxon>
        <taxon>Basidiomycota</taxon>
        <taxon>Ustilaginomycotina</taxon>
        <taxon>Malasseziomycetes</taxon>
        <taxon>Malasseziales</taxon>
        <taxon>Malasseziaceae</taxon>
        <taxon>Malassezia</taxon>
    </lineage>
</organism>
<dbReference type="Gene3D" id="3.40.50.1820">
    <property type="entry name" value="alpha/beta hydrolase"/>
    <property type="match status" value="1"/>
</dbReference>
<keyword evidence="4" id="KW-0964">Secreted</keyword>
<dbReference type="AlphaFoldDB" id="A0AAJ6CFM4"/>
<comment type="catalytic activity">
    <reaction evidence="1">
        <text>a triacylglycerol + H2O = a diacylglycerol + a fatty acid + H(+)</text>
        <dbReference type="Rhea" id="RHEA:12044"/>
        <dbReference type="ChEBI" id="CHEBI:15377"/>
        <dbReference type="ChEBI" id="CHEBI:15378"/>
        <dbReference type="ChEBI" id="CHEBI:17855"/>
        <dbReference type="ChEBI" id="CHEBI:18035"/>
        <dbReference type="ChEBI" id="CHEBI:28868"/>
        <dbReference type="EC" id="3.1.1.3"/>
    </reaction>
</comment>
<evidence type="ECO:0000313" key="12">
    <source>
        <dbReference type="EMBL" id="WFC97300.1"/>
    </source>
</evidence>
<dbReference type="Pfam" id="PF03583">
    <property type="entry name" value="LIP"/>
    <property type="match status" value="1"/>
</dbReference>
<comment type="catalytic activity">
    <reaction evidence="10">
        <text>a diacylglycerol + H2O = a monoacylglycerol + a fatty acid + H(+)</text>
        <dbReference type="Rhea" id="RHEA:32731"/>
        <dbReference type="ChEBI" id="CHEBI:15377"/>
        <dbReference type="ChEBI" id="CHEBI:15378"/>
        <dbReference type="ChEBI" id="CHEBI:17408"/>
        <dbReference type="ChEBI" id="CHEBI:18035"/>
        <dbReference type="ChEBI" id="CHEBI:28868"/>
    </reaction>
</comment>
<evidence type="ECO:0000256" key="10">
    <source>
        <dbReference type="ARBA" id="ARBA00047591"/>
    </source>
</evidence>
<dbReference type="InterPro" id="IPR005152">
    <property type="entry name" value="Lipase_secreted"/>
</dbReference>
<dbReference type="Gene3D" id="1.10.260.130">
    <property type="match status" value="1"/>
</dbReference>
<dbReference type="SUPFAM" id="SSF53474">
    <property type="entry name" value="alpha/beta-Hydrolases"/>
    <property type="match status" value="1"/>
</dbReference>
<keyword evidence="6" id="KW-0442">Lipid degradation</keyword>
<keyword evidence="7" id="KW-0843">Virulence</keyword>
<dbReference type="EC" id="3.1.1.3" evidence="3"/>
<evidence type="ECO:0000256" key="2">
    <source>
        <dbReference type="ARBA" id="ARBA00004613"/>
    </source>
</evidence>
<dbReference type="GO" id="GO:0005576">
    <property type="term" value="C:extracellular region"/>
    <property type="evidence" value="ECO:0007669"/>
    <property type="project" value="UniProtKB-SubCell"/>
</dbReference>
<protein>
    <recommendedName>
        <fullName evidence="3">triacylglycerol lipase</fullName>
        <ecNumber evidence="3">3.1.1.3</ecNumber>
    </recommendedName>
</protein>
<dbReference type="Proteomes" id="UP001219567">
    <property type="component" value="Chromosome 1"/>
</dbReference>
<dbReference type="PANTHER" id="PTHR34853">
    <property type="match status" value="1"/>
</dbReference>
<comment type="similarity">
    <text evidence="9">Belongs to the AB hydrolase superfamily. Lipase family. Class Lip subfamily.</text>
</comment>
<evidence type="ECO:0000256" key="9">
    <source>
        <dbReference type="ARBA" id="ARBA00043986"/>
    </source>
</evidence>
<evidence type="ECO:0000256" key="8">
    <source>
        <dbReference type="ARBA" id="ARBA00023098"/>
    </source>
</evidence>
<comment type="subcellular location">
    <subcellularLocation>
        <location evidence="2">Secreted</location>
    </subcellularLocation>
</comment>
<dbReference type="PANTHER" id="PTHR34853:SF1">
    <property type="entry name" value="LIPASE 5"/>
    <property type="match status" value="1"/>
</dbReference>
<proteinExistence type="inferred from homology"/>
<dbReference type="InterPro" id="IPR029058">
    <property type="entry name" value="AB_hydrolase_fold"/>
</dbReference>
<evidence type="ECO:0000256" key="7">
    <source>
        <dbReference type="ARBA" id="ARBA00023026"/>
    </source>
</evidence>
<accession>A0AAJ6CFM4</accession>
<keyword evidence="13" id="KW-1185">Reference proteome</keyword>
<name>A0AAJ6CFM4_9BASI</name>
<evidence type="ECO:0000256" key="5">
    <source>
        <dbReference type="ARBA" id="ARBA00022801"/>
    </source>
</evidence>
<keyword evidence="8" id="KW-0443">Lipid metabolism</keyword>
<evidence type="ECO:0000256" key="1">
    <source>
        <dbReference type="ARBA" id="ARBA00001024"/>
    </source>
</evidence>
<evidence type="ECO:0000256" key="6">
    <source>
        <dbReference type="ARBA" id="ARBA00022963"/>
    </source>
</evidence>
<dbReference type="EMBL" id="CP119943">
    <property type="protein sequence ID" value="WFC97300.1"/>
    <property type="molecule type" value="Genomic_DNA"/>
</dbReference>
<evidence type="ECO:0000313" key="13">
    <source>
        <dbReference type="Proteomes" id="UP001219567"/>
    </source>
</evidence>
<dbReference type="GO" id="GO:0004806">
    <property type="term" value="F:triacylglycerol lipase activity"/>
    <property type="evidence" value="ECO:0007669"/>
    <property type="project" value="UniProtKB-EC"/>
</dbReference>
<dbReference type="GO" id="GO:0016042">
    <property type="term" value="P:lipid catabolic process"/>
    <property type="evidence" value="ECO:0007669"/>
    <property type="project" value="UniProtKB-KW"/>
</dbReference>
<keyword evidence="5" id="KW-0378">Hydrolase</keyword>
<evidence type="ECO:0000256" key="11">
    <source>
        <dbReference type="ARBA" id="ARBA00048461"/>
    </source>
</evidence>
<evidence type="ECO:0000256" key="3">
    <source>
        <dbReference type="ARBA" id="ARBA00013279"/>
    </source>
</evidence>
<evidence type="ECO:0000256" key="4">
    <source>
        <dbReference type="ARBA" id="ARBA00022525"/>
    </source>
</evidence>
<sequence length="392" mass="43069">MRTTGTNDTTPDVTVETVLVPYNAKPNRLVSYETYVDSNGALCSLSYKIRKGSELLGDILQDYQLVLMEKILQAGYIVSLPDYQGLTRDFAAGLIQGRQTLDSVVGTLNFETLGLSKNTPVVVTSYSGGAIAKGFAAELQPTYAPSINAKGFAIGGTPANITGTLLKLDLSTVAGFDISGLTGIAYSNPPLLEWLEPRLTTKGRQAVNFARSHCQTELVLRYPFSHIISEDIVRGGTHLLEEPIVYKVLNQYVMGIKKQHTPKAPVLMFHGKNDEVIPYDDALVAAKRWAQNGANVVFQTQTLPILGHALTQLVNVPNVLFFIEDRFANKPFPKGFTHQSVRDPLENRCVQQQGLEDIVDVIRSIVGTKIGPNDRIIEQYIRDHAHNQTTSS</sequence>